<gene>
    <name evidence="2" type="ORF">N7530_009796</name>
</gene>
<dbReference type="AlphaFoldDB" id="A0A9W9WJ66"/>
<dbReference type="GO" id="GO:0016020">
    <property type="term" value="C:membrane"/>
    <property type="evidence" value="ECO:0007669"/>
    <property type="project" value="TreeGrafter"/>
</dbReference>
<organism evidence="2 3">
    <name type="scientific">Penicillium desertorum</name>
    <dbReference type="NCBI Taxonomy" id="1303715"/>
    <lineage>
        <taxon>Eukaryota</taxon>
        <taxon>Fungi</taxon>
        <taxon>Dikarya</taxon>
        <taxon>Ascomycota</taxon>
        <taxon>Pezizomycotina</taxon>
        <taxon>Eurotiomycetes</taxon>
        <taxon>Eurotiomycetidae</taxon>
        <taxon>Eurotiales</taxon>
        <taxon>Aspergillaceae</taxon>
        <taxon>Penicillium</taxon>
    </lineage>
</organism>
<proteinExistence type="predicted"/>
<dbReference type="GO" id="GO:0048312">
    <property type="term" value="P:intracellular distribution of mitochondria"/>
    <property type="evidence" value="ECO:0007669"/>
    <property type="project" value="TreeGrafter"/>
</dbReference>
<dbReference type="GO" id="GO:0000266">
    <property type="term" value="P:mitochondrial fission"/>
    <property type="evidence" value="ECO:0007669"/>
    <property type="project" value="TreeGrafter"/>
</dbReference>
<dbReference type="GO" id="GO:0006897">
    <property type="term" value="P:endocytosis"/>
    <property type="evidence" value="ECO:0007669"/>
    <property type="project" value="TreeGrafter"/>
</dbReference>
<dbReference type="GO" id="GO:0016559">
    <property type="term" value="P:peroxisome fission"/>
    <property type="evidence" value="ECO:0007669"/>
    <property type="project" value="TreeGrafter"/>
</dbReference>
<dbReference type="Pfam" id="PF00350">
    <property type="entry name" value="Dynamin_N"/>
    <property type="match status" value="1"/>
</dbReference>
<dbReference type="GO" id="GO:0003924">
    <property type="term" value="F:GTPase activity"/>
    <property type="evidence" value="ECO:0007669"/>
    <property type="project" value="TreeGrafter"/>
</dbReference>
<feature type="domain" description="Dynamin N-terminal" evidence="1">
    <location>
        <begin position="41"/>
        <end position="84"/>
    </location>
</feature>
<dbReference type="InterPro" id="IPR045063">
    <property type="entry name" value="Dynamin_N"/>
</dbReference>
<dbReference type="GO" id="GO:0008017">
    <property type="term" value="F:microtubule binding"/>
    <property type="evidence" value="ECO:0007669"/>
    <property type="project" value="TreeGrafter"/>
</dbReference>
<keyword evidence="3" id="KW-1185">Reference proteome</keyword>
<dbReference type="InterPro" id="IPR022812">
    <property type="entry name" value="Dynamin"/>
</dbReference>
<dbReference type="InterPro" id="IPR027417">
    <property type="entry name" value="P-loop_NTPase"/>
</dbReference>
<dbReference type="PANTHER" id="PTHR11566">
    <property type="entry name" value="DYNAMIN"/>
    <property type="match status" value="1"/>
</dbReference>
<dbReference type="Proteomes" id="UP001147760">
    <property type="component" value="Unassembled WGS sequence"/>
</dbReference>
<protein>
    <recommendedName>
        <fullName evidence="1">Dynamin N-terminal domain-containing protein</fullName>
    </recommendedName>
</protein>
<dbReference type="SUPFAM" id="SSF52540">
    <property type="entry name" value="P-loop containing nucleoside triphosphate hydrolases"/>
    <property type="match status" value="1"/>
</dbReference>
<dbReference type="PRINTS" id="PR00195">
    <property type="entry name" value="DYNAMIN"/>
</dbReference>
<evidence type="ECO:0000313" key="3">
    <source>
        <dbReference type="Proteomes" id="UP001147760"/>
    </source>
</evidence>
<name>A0A9W9WJ66_9EURO</name>
<dbReference type="GO" id="GO:0005874">
    <property type="term" value="C:microtubule"/>
    <property type="evidence" value="ECO:0007669"/>
    <property type="project" value="TreeGrafter"/>
</dbReference>
<accession>A0A9W9WJ66</accession>
<dbReference type="PANTHER" id="PTHR11566:SF21">
    <property type="entry name" value="DYNAMIN RELATED PROTEIN 1, ISOFORM A"/>
    <property type="match status" value="1"/>
</dbReference>
<dbReference type="Gene3D" id="3.40.50.300">
    <property type="entry name" value="P-loop containing nucleotide triphosphate hydrolases"/>
    <property type="match status" value="1"/>
</dbReference>
<dbReference type="OrthoDB" id="415706at2759"/>
<reference evidence="2" key="1">
    <citation type="submission" date="2022-12" db="EMBL/GenBank/DDBJ databases">
        <authorList>
            <person name="Petersen C."/>
        </authorList>
    </citation>
    <scope>NUCLEOTIDE SEQUENCE</scope>
    <source>
        <strain evidence="2">IBT 17660</strain>
    </source>
</reference>
<evidence type="ECO:0000313" key="2">
    <source>
        <dbReference type="EMBL" id="KAJ5466009.1"/>
    </source>
</evidence>
<dbReference type="GO" id="GO:0005739">
    <property type="term" value="C:mitochondrion"/>
    <property type="evidence" value="ECO:0007669"/>
    <property type="project" value="TreeGrafter"/>
</dbReference>
<reference evidence="2" key="2">
    <citation type="journal article" date="2023" name="IMA Fungus">
        <title>Comparative genomic study of the Penicillium genus elucidates a diverse pangenome and 15 lateral gene transfer events.</title>
        <authorList>
            <person name="Petersen C."/>
            <person name="Sorensen T."/>
            <person name="Nielsen M.R."/>
            <person name="Sondergaard T.E."/>
            <person name="Sorensen J.L."/>
            <person name="Fitzpatrick D.A."/>
            <person name="Frisvad J.C."/>
            <person name="Nielsen K.L."/>
        </authorList>
    </citation>
    <scope>NUCLEOTIDE SEQUENCE</scope>
    <source>
        <strain evidence="2">IBT 17660</strain>
    </source>
</reference>
<evidence type="ECO:0000259" key="1">
    <source>
        <dbReference type="Pfam" id="PF00350"/>
    </source>
</evidence>
<dbReference type="EMBL" id="JAPWDO010000006">
    <property type="protein sequence ID" value="KAJ5466009.1"/>
    <property type="molecule type" value="Genomic_DNA"/>
</dbReference>
<sequence>MPSIIVVKEVESTTLADPDLPEKIDRLFACNIGEYIDLPQLVVVGDQSSGKSSVLEGLTKLSFPRNSGLCTRFATQIIFQRKVNFVGREISASIIPAPGLDPNEEQKLRDWNATGLQALSVEGFAQMMREVGL</sequence>
<comment type="caution">
    <text evidence="2">The sequence shown here is derived from an EMBL/GenBank/DDBJ whole genome shotgun (WGS) entry which is preliminary data.</text>
</comment>